<dbReference type="AlphaFoldDB" id="A0A0F9D2T2"/>
<evidence type="ECO:0000313" key="2">
    <source>
        <dbReference type="EMBL" id="KKL56043.1"/>
    </source>
</evidence>
<name>A0A0F9D2T2_9ZZZZ</name>
<evidence type="ECO:0000256" key="1">
    <source>
        <dbReference type="SAM" id="Phobius"/>
    </source>
</evidence>
<accession>A0A0F9D2T2</accession>
<keyword evidence="1" id="KW-0812">Transmembrane</keyword>
<feature type="transmembrane region" description="Helical" evidence="1">
    <location>
        <begin position="49"/>
        <end position="66"/>
    </location>
</feature>
<feature type="non-terminal residue" evidence="2">
    <location>
        <position position="1"/>
    </location>
</feature>
<keyword evidence="1" id="KW-1133">Transmembrane helix</keyword>
<proteinExistence type="predicted"/>
<dbReference type="EMBL" id="LAZR01030627">
    <property type="protein sequence ID" value="KKL56043.1"/>
    <property type="molecule type" value="Genomic_DNA"/>
</dbReference>
<protein>
    <submittedName>
        <fullName evidence="2">Uncharacterized protein</fullName>
    </submittedName>
</protein>
<keyword evidence="1" id="KW-0472">Membrane</keyword>
<comment type="caution">
    <text evidence="2">The sequence shown here is derived from an EMBL/GenBank/DDBJ whole genome shotgun (WGS) entry which is preliminary data.</text>
</comment>
<sequence>GNETVYRSLSDLSFQETYFNDDFYVSRIGSYDVFLSARDLKRAQAFKNLTFYSIIIGIILGFAVIYRRFFNRHISEVIRVMLKGYKTEEYSTPVRIDKKRKDFETYLVADQYNRKWLPLKRKIIEIKREH</sequence>
<organism evidence="2">
    <name type="scientific">marine sediment metagenome</name>
    <dbReference type="NCBI Taxonomy" id="412755"/>
    <lineage>
        <taxon>unclassified sequences</taxon>
        <taxon>metagenomes</taxon>
        <taxon>ecological metagenomes</taxon>
    </lineage>
</organism>
<reference evidence="2" key="1">
    <citation type="journal article" date="2015" name="Nature">
        <title>Complex archaea that bridge the gap between prokaryotes and eukaryotes.</title>
        <authorList>
            <person name="Spang A."/>
            <person name="Saw J.H."/>
            <person name="Jorgensen S.L."/>
            <person name="Zaremba-Niedzwiedzka K."/>
            <person name="Martijn J."/>
            <person name="Lind A.E."/>
            <person name="van Eijk R."/>
            <person name="Schleper C."/>
            <person name="Guy L."/>
            <person name="Ettema T.J."/>
        </authorList>
    </citation>
    <scope>NUCLEOTIDE SEQUENCE</scope>
</reference>
<gene>
    <name evidence="2" type="ORF">LCGC14_2249370</name>
</gene>